<gene>
    <name evidence="2" type="ORF">R3P38DRAFT_2776184</name>
</gene>
<dbReference type="AlphaFoldDB" id="A0AAW0BPU1"/>
<name>A0AAW0BPU1_9AGAR</name>
<dbReference type="Proteomes" id="UP001362999">
    <property type="component" value="Unassembled WGS sequence"/>
</dbReference>
<reference evidence="2 3" key="1">
    <citation type="journal article" date="2024" name="J Genomics">
        <title>Draft genome sequencing and assembly of Favolaschia claudopus CIRM-BRFM 2984 isolated from oak limbs.</title>
        <authorList>
            <person name="Navarro D."/>
            <person name="Drula E."/>
            <person name="Chaduli D."/>
            <person name="Cazenave R."/>
            <person name="Ahrendt S."/>
            <person name="Wang J."/>
            <person name="Lipzen A."/>
            <person name="Daum C."/>
            <person name="Barry K."/>
            <person name="Grigoriev I.V."/>
            <person name="Favel A."/>
            <person name="Rosso M.N."/>
            <person name="Martin F."/>
        </authorList>
    </citation>
    <scope>NUCLEOTIDE SEQUENCE [LARGE SCALE GENOMIC DNA]</scope>
    <source>
        <strain evidence="2 3">CIRM-BRFM 2984</strain>
    </source>
</reference>
<evidence type="ECO:0000313" key="3">
    <source>
        <dbReference type="Proteomes" id="UP001362999"/>
    </source>
</evidence>
<organism evidence="2 3">
    <name type="scientific">Favolaschia claudopus</name>
    <dbReference type="NCBI Taxonomy" id="2862362"/>
    <lineage>
        <taxon>Eukaryota</taxon>
        <taxon>Fungi</taxon>
        <taxon>Dikarya</taxon>
        <taxon>Basidiomycota</taxon>
        <taxon>Agaricomycotina</taxon>
        <taxon>Agaricomycetes</taxon>
        <taxon>Agaricomycetidae</taxon>
        <taxon>Agaricales</taxon>
        <taxon>Marasmiineae</taxon>
        <taxon>Mycenaceae</taxon>
        <taxon>Favolaschia</taxon>
    </lineage>
</organism>
<accession>A0AAW0BPU1</accession>
<feature type="compositionally biased region" description="Polar residues" evidence="1">
    <location>
        <begin position="46"/>
        <end position="57"/>
    </location>
</feature>
<protein>
    <submittedName>
        <fullName evidence="2">Uncharacterized protein</fullName>
    </submittedName>
</protein>
<dbReference type="EMBL" id="JAWWNJ010000028">
    <property type="protein sequence ID" value="KAK7028463.1"/>
    <property type="molecule type" value="Genomic_DNA"/>
</dbReference>
<evidence type="ECO:0000256" key="1">
    <source>
        <dbReference type="SAM" id="MobiDB-lite"/>
    </source>
</evidence>
<keyword evidence="3" id="KW-1185">Reference proteome</keyword>
<feature type="region of interest" description="Disordered" evidence="1">
    <location>
        <begin position="38"/>
        <end position="59"/>
    </location>
</feature>
<sequence>MSPGHHRRRIVWESMFRSPGNVSEMSANSICQNVLRRSGTNGGVPSPSTFAPPNVGSTRHERPGSCPIIWVIGRGQIARIHRNFVGWGFDEVTEKFSCTDFPLDNSLRTIHPLHPPFPFTVCSLSFILSELSQGFWPPAGKPRPRRVKQRPRLSFITSDVVRRRGAALSILSRVFGRRQANTSPDAYSSVFHARPPSFWLLPASAPRYSIDTTYRRTASGKVPMRSFGRRQAKARPRPSKQRIPRLFYKFFDACAVAAVAVALRSGALTPTRCIDVPRAGLQDIGIYGKFFLTSVIQFSELDLSTFATQHPHQYKNFPLRGRHHQHQVPKSKFDFSELWNFFFPLRGPFLCQQHPIPQSKFEIPRSRVRDFELSSRRFVFFPLRGAQFNDFTPNSLSPKTQFSPLRGIHAHVFFCCAGPTSNSFKTSSLPLHTTPAPTTLRDPKPYPAIPLLYQSLAFKNFKSVSKTSKLQCPRIST</sequence>
<evidence type="ECO:0000313" key="2">
    <source>
        <dbReference type="EMBL" id="KAK7028463.1"/>
    </source>
</evidence>
<proteinExistence type="predicted"/>
<comment type="caution">
    <text evidence="2">The sequence shown here is derived from an EMBL/GenBank/DDBJ whole genome shotgun (WGS) entry which is preliminary data.</text>
</comment>